<evidence type="ECO:0000256" key="1">
    <source>
        <dbReference type="ARBA" id="ARBA00004141"/>
    </source>
</evidence>
<feature type="transmembrane region" description="Helical" evidence="7">
    <location>
        <begin position="119"/>
        <end position="148"/>
    </location>
</feature>
<feature type="transmembrane region" description="Helical" evidence="7">
    <location>
        <begin position="503"/>
        <end position="521"/>
    </location>
</feature>
<protein>
    <submittedName>
        <fullName evidence="8">Uncharacterized protein</fullName>
    </submittedName>
</protein>
<feature type="transmembrane region" description="Helical" evidence="7">
    <location>
        <begin position="395"/>
        <end position="413"/>
    </location>
</feature>
<evidence type="ECO:0000313" key="8">
    <source>
        <dbReference type="EMBL" id="SBW06856.1"/>
    </source>
</evidence>
<dbReference type="PROSITE" id="PS50283">
    <property type="entry name" value="NA_SOLUT_SYMP_3"/>
    <property type="match status" value="1"/>
</dbReference>
<keyword evidence="4 7" id="KW-1133">Transmembrane helix</keyword>
<sequence length="522" mass="57867">MLSFALIDIIIIFLSIAFFIWWGLRNGKNSDSQSYFLAARSTPWWIVGFSLFTASISSTTLIGQSGDAYHTGISVYNYNLVGVIVMILFAVFLLPLYIKSKIYTIPEFLEKRFDKRSRFYFSAICILGNIFLDAAGALYAGALIIKLIYPSADMQLIIIVFAAIAASYTIPGGLSSVIKTELIQAVILIIGALILAIFCFQQGNEYLAELYNSKDQMLNLIRPLDDLSTPWLGLIVGMPILGIYYWANNQSMVQRVLSAKSVDEGRKGLMLTGLLTMIIMFVITMSGIMAKYIFPDLTNPDLVYPTMIVKLLPTGFFAVILVAMLAALLSAIGSILNATSTLFTMDFYNHFNKTADSKKLVIVGKITSLVVIIIATIWAPQIGKFGSLLKYYQEMLSYLSPPIVAVFLLGIFNKRINANGAFSGLIAGSIIAILLLFFKTSIVGDIHFLLVVPLVFIVSSSIIYLVSRFSSAAPKEKTDGLVFTMSSFMKDINDLKKCYYKSYLFWSAILLLMVVAIWTIFS</sequence>
<gene>
    <name evidence="8" type="ORF">KL86DYS1_31496</name>
</gene>
<reference evidence="8" key="1">
    <citation type="submission" date="2016-04" db="EMBL/GenBank/DDBJ databases">
        <authorList>
            <person name="Evans L.H."/>
            <person name="Alamgir A."/>
            <person name="Owens N."/>
            <person name="Weber N.D."/>
            <person name="Virtaneva K."/>
            <person name="Barbian K."/>
            <person name="Babar A."/>
            <person name="Rosenke K."/>
        </authorList>
    </citation>
    <scope>NUCLEOTIDE SEQUENCE</scope>
    <source>
        <strain evidence="8">86-1</strain>
    </source>
</reference>
<dbReference type="NCBIfam" id="TIGR00813">
    <property type="entry name" value="sss"/>
    <property type="match status" value="1"/>
</dbReference>
<dbReference type="PANTHER" id="PTHR11819">
    <property type="entry name" value="SOLUTE CARRIER FAMILY 5"/>
    <property type="match status" value="1"/>
</dbReference>
<evidence type="ECO:0000256" key="6">
    <source>
        <dbReference type="RuleBase" id="RU362091"/>
    </source>
</evidence>
<dbReference type="PANTHER" id="PTHR11819:SF195">
    <property type="entry name" value="SODIUM_GLUCOSE COTRANSPORTER 4"/>
    <property type="match status" value="1"/>
</dbReference>
<dbReference type="Gene3D" id="1.20.1730.10">
    <property type="entry name" value="Sodium/glucose cotransporter"/>
    <property type="match status" value="1"/>
</dbReference>
<feature type="transmembrane region" description="Helical" evidence="7">
    <location>
        <begin position="44"/>
        <end position="63"/>
    </location>
</feature>
<evidence type="ECO:0000256" key="4">
    <source>
        <dbReference type="ARBA" id="ARBA00022989"/>
    </source>
</evidence>
<feature type="transmembrane region" description="Helical" evidence="7">
    <location>
        <begin position="227"/>
        <end position="247"/>
    </location>
</feature>
<feature type="transmembrane region" description="Helical" evidence="7">
    <location>
        <begin position="75"/>
        <end position="98"/>
    </location>
</feature>
<evidence type="ECO:0000256" key="5">
    <source>
        <dbReference type="ARBA" id="ARBA00023136"/>
    </source>
</evidence>
<proteinExistence type="inferred from homology"/>
<dbReference type="Pfam" id="PF00474">
    <property type="entry name" value="SSF"/>
    <property type="match status" value="1"/>
</dbReference>
<dbReference type="InterPro" id="IPR018212">
    <property type="entry name" value="Na/solute_symporter_CS"/>
</dbReference>
<dbReference type="PROSITE" id="PS00457">
    <property type="entry name" value="NA_SOLUT_SYMP_2"/>
    <property type="match status" value="1"/>
</dbReference>
<feature type="transmembrane region" description="Helical" evidence="7">
    <location>
        <begin position="154"/>
        <end position="170"/>
    </location>
</feature>
<dbReference type="InterPro" id="IPR038377">
    <property type="entry name" value="Na/Glc_symporter_sf"/>
</dbReference>
<evidence type="ECO:0000256" key="2">
    <source>
        <dbReference type="ARBA" id="ARBA00006434"/>
    </source>
</evidence>
<name>A0A212K5C4_9BACT</name>
<feature type="transmembrane region" description="Helical" evidence="7">
    <location>
        <begin position="182"/>
        <end position="203"/>
    </location>
</feature>
<dbReference type="GO" id="GO:0005412">
    <property type="term" value="F:D-glucose:sodium symporter activity"/>
    <property type="evidence" value="ECO:0007669"/>
    <property type="project" value="TreeGrafter"/>
</dbReference>
<dbReference type="EMBL" id="FLUM01000003">
    <property type="protein sequence ID" value="SBW06856.1"/>
    <property type="molecule type" value="Genomic_DNA"/>
</dbReference>
<comment type="subcellular location">
    <subcellularLocation>
        <location evidence="1">Membrane</location>
        <topology evidence="1">Multi-pass membrane protein</topology>
    </subcellularLocation>
</comment>
<feature type="transmembrane region" description="Helical" evidence="7">
    <location>
        <begin position="314"/>
        <end position="339"/>
    </location>
</feature>
<keyword evidence="5 7" id="KW-0472">Membrane</keyword>
<dbReference type="AlphaFoldDB" id="A0A212K5C4"/>
<dbReference type="RefSeq" id="WP_296944365.1">
    <property type="nucleotide sequence ID" value="NZ_LT599032.1"/>
</dbReference>
<evidence type="ECO:0000256" key="3">
    <source>
        <dbReference type="ARBA" id="ARBA00022692"/>
    </source>
</evidence>
<feature type="transmembrane region" description="Helical" evidence="7">
    <location>
        <begin position="446"/>
        <end position="467"/>
    </location>
</feature>
<comment type="similarity">
    <text evidence="2 6">Belongs to the sodium:solute symporter (SSF) (TC 2.A.21) family.</text>
</comment>
<feature type="transmembrane region" description="Helical" evidence="7">
    <location>
        <begin position="360"/>
        <end position="383"/>
    </location>
</feature>
<evidence type="ECO:0000256" key="7">
    <source>
        <dbReference type="SAM" id="Phobius"/>
    </source>
</evidence>
<feature type="transmembrane region" description="Helical" evidence="7">
    <location>
        <begin position="268"/>
        <end position="294"/>
    </location>
</feature>
<feature type="transmembrane region" description="Helical" evidence="7">
    <location>
        <begin position="420"/>
        <end position="440"/>
    </location>
</feature>
<feature type="transmembrane region" description="Helical" evidence="7">
    <location>
        <begin position="6"/>
        <end position="24"/>
    </location>
</feature>
<keyword evidence="3 7" id="KW-0812">Transmembrane</keyword>
<organism evidence="8">
    <name type="scientific">uncultured Dysgonomonas sp</name>
    <dbReference type="NCBI Taxonomy" id="206096"/>
    <lineage>
        <taxon>Bacteria</taxon>
        <taxon>Pseudomonadati</taxon>
        <taxon>Bacteroidota</taxon>
        <taxon>Bacteroidia</taxon>
        <taxon>Bacteroidales</taxon>
        <taxon>Dysgonomonadaceae</taxon>
        <taxon>Dysgonomonas</taxon>
        <taxon>environmental samples</taxon>
    </lineage>
</organism>
<accession>A0A212K5C4</accession>
<dbReference type="InterPro" id="IPR001734">
    <property type="entry name" value="Na/solute_symporter"/>
</dbReference>
<dbReference type="GO" id="GO:0005886">
    <property type="term" value="C:plasma membrane"/>
    <property type="evidence" value="ECO:0007669"/>
    <property type="project" value="TreeGrafter"/>
</dbReference>